<evidence type="ECO:0000256" key="8">
    <source>
        <dbReference type="ARBA" id="ARBA00047321"/>
    </source>
</evidence>
<dbReference type="Proteomes" id="UP000321039">
    <property type="component" value="Unassembled WGS sequence"/>
</dbReference>
<evidence type="ECO:0000256" key="2">
    <source>
        <dbReference type="ARBA" id="ARBA00004814"/>
    </source>
</evidence>
<gene>
    <name evidence="11" type="ORF">FV139_14675</name>
</gene>
<dbReference type="GO" id="GO:0009851">
    <property type="term" value="P:auxin biosynthetic process"/>
    <property type="evidence" value="ECO:0007669"/>
    <property type="project" value="UniProtKB-KW"/>
</dbReference>
<feature type="binding site" evidence="9">
    <location>
        <begin position="60"/>
        <end position="61"/>
    </location>
    <ligand>
        <name>FAD</name>
        <dbReference type="ChEBI" id="CHEBI:57692"/>
    </ligand>
</feature>
<evidence type="ECO:0000313" key="12">
    <source>
        <dbReference type="Proteomes" id="UP000321039"/>
    </source>
</evidence>
<feature type="binding site" evidence="9">
    <location>
        <position position="383"/>
    </location>
    <ligand>
        <name>substrate</name>
    </ligand>
</feature>
<accession>A0A5C8ZWW9</accession>
<feature type="domain" description="Amine oxidase" evidence="10">
    <location>
        <begin position="40"/>
        <end position="487"/>
    </location>
</feature>
<keyword evidence="7" id="KW-0073">Auxin biosynthesis</keyword>
<dbReference type="InterPro" id="IPR036188">
    <property type="entry name" value="FAD/NAD-bd_sf"/>
</dbReference>
<dbReference type="PANTHER" id="PTHR10742:SF410">
    <property type="entry name" value="LYSINE-SPECIFIC HISTONE DEMETHYLASE 2"/>
    <property type="match status" value="1"/>
</dbReference>
<feature type="binding site" evidence="9">
    <location>
        <position position="41"/>
    </location>
    <ligand>
        <name>FAD</name>
        <dbReference type="ChEBI" id="CHEBI:57692"/>
    </ligand>
</feature>
<dbReference type="PANTHER" id="PTHR10742">
    <property type="entry name" value="FLAVIN MONOAMINE OXIDASE"/>
    <property type="match status" value="1"/>
</dbReference>
<dbReference type="Pfam" id="PF01593">
    <property type="entry name" value="Amino_oxidase"/>
    <property type="match status" value="1"/>
</dbReference>
<keyword evidence="6" id="KW-0560">Oxidoreductase</keyword>
<dbReference type="EC" id="1.13.12.3" evidence="4"/>
<dbReference type="PRINTS" id="PR00757">
    <property type="entry name" value="AMINEOXDASEF"/>
</dbReference>
<evidence type="ECO:0000256" key="7">
    <source>
        <dbReference type="ARBA" id="ARBA00023070"/>
    </source>
</evidence>
<evidence type="ECO:0000313" key="11">
    <source>
        <dbReference type="EMBL" id="TXS91967.1"/>
    </source>
</evidence>
<comment type="caution">
    <text evidence="11">The sequence shown here is derived from an EMBL/GenBank/DDBJ whole genome shotgun (WGS) entry which is preliminary data.</text>
</comment>
<protein>
    <recommendedName>
        <fullName evidence="5">Tryptophan 2-monooxygenase</fullName>
        <ecNumber evidence="4">1.13.12.3</ecNumber>
    </recommendedName>
</protein>
<comment type="similarity">
    <text evidence="3">Belongs to the tryptophan 2-monooxygenase family.</text>
</comment>
<evidence type="ECO:0000256" key="9">
    <source>
        <dbReference type="PIRSR" id="PIRSR601613-1"/>
    </source>
</evidence>
<evidence type="ECO:0000256" key="4">
    <source>
        <dbReference type="ARBA" id="ARBA00012535"/>
    </source>
</evidence>
<evidence type="ECO:0000256" key="3">
    <source>
        <dbReference type="ARBA" id="ARBA00005833"/>
    </source>
</evidence>
<dbReference type="InterPro" id="IPR001613">
    <property type="entry name" value="Flavin_amine_oxidase"/>
</dbReference>
<feature type="binding site" evidence="9">
    <location>
        <position position="276"/>
    </location>
    <ligand>
        <name>FAD</name>
        <dbReference type="ChEBI" id="CHEBI:57692"/>
    </ligand>
</feature>
<dbReference type="PROSITE" id="PS51318">
    <property type="entry name" value="TAT"/>
    <property type="match status" value="1"/>
</dbReference>
<dbReference type="InterPro" id="IPR002937">
    <property type="entry name" value="Amino_oxidase"/>
</dbReference>
<dbReference type="InterPro" id="IPR006311">
    <property type="entry name" value="TAT_signal"/>
</dbReference>
<feature type="binding site" evidence="9">
    <location>
        <position position="463"/>
    </location>
    <ligand>
        <name>FAD</name>
        <dbReference type="ChEBI" id="CHEBI:57692"/>
    </ligand>
</feature>
<dbReference type="Gene3D" id="3.50.50.60">
    <property type="entry name" value="FAD/NAD(P)-binding domain"/>
    <property type="match status" value="1"/>
</dbReference>
<dbReference type="SUPFAM" id="SSF51905">
    <property type="entry name" value="FAD/NAD(P)-binding domain"/>
    <property type="match status" value="1"/>
</dbReference>
<evidence type="ECO:0000256" key="6">
    <source>
        <dbReference type="ARBA" id="ARBA00023002"/>
    </source>
</evidence>
<evidence type="ECO:0000259" key="10">
    <source>
        <dbReference type="Pfam" id="PF01593"/>
    </source>
</evidence>
<proteinExistence type="inferred from homology"/>
<organism evidence="11 12">
    <name type="scientific">Parahaliea maris</name>
    <dbReference type="NCBI Taxonomy" id="2716870"/>
    <lineage>
        <taxon>Bacteria</taxon>
        <taxon>Pseudomonadati</taxon>
        <taxon>Pseudomonadota</taxon>
        <taxon>Gammaproteobacteria</taxon>
        <taxon>Cellvibrionales</taxon>
        <taxon>Halieaceae</taxon>
        <taxon>Parahaliea</taxon>
    </lineage>
</organism>
<comment type="catalytic activity">
    <reaction evidence="8">
        <text>L-tryptophan + O2 = indole-3-acetamide + CO2 + H2O</text>
        <dbReference type="Rhea" id="RHEA:16165"/>
        <dbReference type="ChEBI" id="CHEBI:15377"/>
        <dbReference type="ChEBI" id="CHEBI:15379"/>
        <dbReference type="ChEBI" id="CHEBI:16031"/>
        <dbReference type="ChEBI" id="CHEBI:16526"/>
        <dbReference type="ChEBI" id="CHEBI:57912"/>
        <dbReference type="EC" id="1.13.12.3"/>
    </reaction>
</comment>
<dbReference type="InterPro" id="IPR050281">
    <property type="entry name" value="Flavin_monoamine_oxidase"/>
</dbReference>
<evidence type="ECO:0000256" key="1">
    <source>
        <dbReference type="ARBA" id="ARBA00001974"/>
    </source>
</evidence>
<comment type="cofactor">
    <cofactor evidence="1">
        <name>FAD</name>
        <dbReference type="ChEBI" id="CHEBI:57692"/>
    </cofactor>
</comment>
<dbReference type="SUPFAM" id="SSF54373">
    <property type="entry name" value="FAD-linked reductases, C-terminal domain"/>
    <property type="match status" value="1"/>
</dbReference>
<keyword evidence="12" id="KW-1185">Reference proteome</keyword>
<dbReference type="AlphaFoldDB" id="A0A5C8ZWW9"/>
<comment type="pathway">
    <text evidence="2">Plant hormone metabolism; auxin biosynthesis.</text>
</comment>
<dbReference type="EMBL" id="VRZA01000005">
    <property type="protein sequence ID" value="TXS91967.1"/>
    <property type="molecule type" value="Genomic_DNA"/>
</dbReference>
<reference evidence="11 12" key="1">
    <citation type="submission" date="2019-08" db="EMBL/GenBank/DDBJ databases">
        <title>Parahaliea maris sp. nov., isolated from the surface seawater.</title>
        <authorList>
            <person name="Liu Y."/>
        </authorList>
    </citation>
    <scope>NUCLEOTIDE SEQUENCE [LARGE SCALE GENOMIC DNA]</scope>
    <source>
        <strain evidence="11 12">HSLHS9</strain>
    </source>
</reference>
<sequence length="490" mass="54490">MVTRRNLIKGAAAVPLLSTLGAPLLKAAERSSVIVVGGGLSGLYSALLLADAGLDVTVLEASQRIGGRVYTRDGVETRPEFGASQIGRTYARVINLCSRLDLKLIPEHRNLMPMSSYLEQNWVRSDQWADSPLNRMVGDERKMQPALVGSQLLSKFNPLQNLDDWLNPKFADYDVSILELMQRNNVSPAAIRLAGIGNDLYGSSALGLMQEKTRGLFDARFGNQEVEEIDRPYGFANRKLEGESLARINNIEGGCSRMPEAMAAALGDSVQTGKMVRAIDMSGDRAEVRCVDGSRYTADFVISALPFSVLRNVSIYPLLQGPQADAVHKIGYAGTTRAFGFIEEPYWEQDGFEPSFFTDGTIHMLWALEKRPDEDKHRFMVVFTEPAASRIDQFPKDQALALMESEIARIRPSTKGKLRFLDMYGWSNNTFIRGCRHMFKPGQINAFAREMIVPHERLHFAGEHTRRSDFGMESALESGERAAFEIIGRA</sequence>
<evidence type="ECO:0000256" key="5">
    <source>
        <dbReference type="ARBA" id="ARBA00017871"/>
    </source>
</evidence>
<dbReference type="GO" id="GO:0050361">
    <property type="term" value="F:tryptophan 2-monooxygenase activity"/>
    <property type="evidence" value="ECO:0007669"/>
    <property type="project" value="UniProtKB-EC"/>
</dbReference>
<name>A0A5C8ZWW9_9GAMM</name>